<name>A0A370Q8U2_9FLAO</name>
<keyword evidence="4" id="KW-1185">Reference proteome</keyword>
<keyword evidence="2" id="KW-0472">Membrane</keyword>
<organism evidence="3 4">
    <name type="scientific">Marinirhabdus gelatinilytica</name>
    <dbReference type="NCBI Taxonomy" id="1703343"/>
    <lineage>
        <taxon>Bacteria</taxon>
        <taxon>Pseudomonadati</taxon>
        <taxon>Bacteroidota</taxon>
        <taxon>Flavobacteriia</taxon>
        <taxon>Flavobacteriales</taxon>
        <taxon>Flavobacteriaceae</taxon>
    </lineage>
</organism>
<evidence type="ECO:0000313" key="3">
    <source>
        <dbReference type="EMBL" id="RDK84792.1"/>
    </source>
</evidence>
<dbReference type="AlphaFoldDB" id="A0A370Q8U2"/>
<dbReference type="EMBL" id="QRAO01000004">
    <property type="protein sequence ID" value="RDK84792.1"/>
    <property type="molecule type" value="Genomic_DNA"/>
</dbReference>
<evidence type="ECO:0000256" key="2">
    <source>
        <dbReference type="SAM" id="Phobius"/>
    </source>
</evidence>
<gene>
    <name evidence="3" type="ORF">C8D94_104165</name>
</gene>
<accession>A0A370Q8U2</accession>
<feature type="region of interest" description="Disordered" evidence="1">
    <location>
        <begin position="36"/>
        <end position="64"/>
    </location>
</feature>
<feature type="transmembrane region" description="Helical" evidence="2">
    <location>
        <begin position="12"/>
        <end position="28"/>
    </location>
</feature>
<dbReference type="RefSeq" id="WP_115124208.1">
    <property type="nucleotide sequence ID" value="NZ_QRAO01000004.1"/>
</dbReference>
<comment type="caution">
    <text evidence="3">The sequence shown here is derived from an EMBL/GenBank/DDBJ whole genome shotgun (WGS) entry which is preliminary data.</text>
</comment>
<keyword evidence="2" id="KW-0812">Transmembrane</keyword>
<dbReference type="Proteomes" id="UP000255317">
    <property type="component" value="Unassembled WGS sequence"/>
</dbReference>
<proteinExistence type="predicted"/>
<protein>
    <submittedName>
        <fullName evidence="3">Uncharacterized protein</fullName>
    </submittedName>
</protein>
<evidence type="ECO:0000313" key="4">
    <source>
        <dbReference type="Proteomes" id="UP000255317"/>
    </source>
</evidence>
<feature type="compositionally biased region" description="Basic and acidic residues" evidence="1">
    <location>
        <begin position="47"/>
        <end position="64"/>
    </location>
</feature>
<reference evidence="3 4" key="1">
    <citation type="submission" date="2018-07" db="EMBL/GenBank/DDBJ databases">
        <title>Genomic Encyclopedia of Type Strains, Phase IV (KMG-IV): sequencing the most valuable type-strain genomes for metagenomic binning, comparative biology and taxonomic classification.</title>
        <authorList>
            <person name="Goeker M."/>
        </authorList>
    </citation>
    <scope>NUCLEOTIDE SEQUENCE [LARGE SCALE GENOMIC DNA]</scope>
    <source>
        <strain evidence="3 4">DSM 101478</strain>
    </source>
</reference>
<sequence length="64" mass="7693">MLLTLDLSNPYLVIVGLLILAVLVFFWNKKNTNTNRNRRQRNFKSGYLERKKEREDTEKKNTNH</sequence>
<evidence type="ECO:0000256" key="1">
    <source>
        <dbReference type="SAM" id="MobiDB-lite"/>
    </source>
</evidence>
<keyword evidence="2" id="KW-1133">Transmembrane helix</keyword>